<feature type="transmembrane region" description="Helical" evidence="1">
    <location>
        <begin position="135"/>
        <end position="158"/>
    </location>
</feature>
<dbReference type="InterPro" id="IPR056894">
    <property type="entry name" value="AtTam38"/>
</dbReference>
<dbReference type="Proteomes" id="UP001642487">
    <property type="component" value="Chromosome 10"/>
</dbReference>
<organism evidence="2 3">
    <name type="scientific">Citrullus colocynthis</name>
    <name type="common">colocynth</name>
    <dbReference type="NCBI Taxonomy" id="252529"/>
    <lineage>
        <taxon>Eukaryota</taxon>
        <taxon>Viridiplantae</taxon>
        <taxon>Streptophyta</taxon>
        <taxon>Embryophyta</taxon>
        <taxon>Tracheophyta</taxon>
        <taxon>Spermatophyta</taxon>
        <taxon>Magnoliopsida</taxon>
        <taxon>eudicotyledons</taxon>
        <taxon>Gunneridae</taxon>
        <taxon>Pentapetalae</taxon>
        <taxon>rosids</taxon>
        <taxon>fabids</taxon>
        <taxon>Cucurbitales</taxon>
        <taxon>Cucurbitaceae</taxon>
        <taxon>Benincaseae</taxon>
        <taxon>Citrullus</taxon>
    </lineage>
</organism>
<feature type="transmembrane region" description="Helical" evidence="1">
    <location>
        <begin position="239"/>
        <end position="255"/>
    </location>
</feature>
<feature type="transmembrane region" description="Helical" evidence="1">
    <location>
        <begin position="267"/>
        <end position="293"/>
    </location>
</feature>
<proteinExistence type="predicted"/>
<evidence type="ECO:0000313" key="2">
    <source>
        <dbReference type="EMBL" id="CAK9310791.1"/>
    </source>
</evidence>
<evidence type="ECO:0008006" key="4">
    <source>
        <dbReference type="Google" id="ProtNLM"/>
    </source>
</evidence>
<protein>
    <recommendedName>
        <fullName evidence="4">Embryo defective</fullName>
    </recommendedName>
</protein>
<gene>
    <name evidence="2" type="ORF">CITCOLO1_LOCUS2429</name>
</gene>
<name>A0ABP0XV36_9ROSI</name>
<feature type="transmembrane region" description="Helical" evidence="1">
    <location>
        <begin position="106"/>
        <end position="123"/>
    </location>
</feature>
<accession>A0ABP0XV36</accession>
<feature type="transmembrane region" description="Helical" evidence="1">
    <location>
        <begin position="179"/>
        <end position="204"/>
    </location>
</feature>
<evidence type="ECO:0000313" key="3">
    <source>
        <dbReference type="Proteomes" id="UP001642487"/>
    </source>
</evidence>
<keyword evidence="1" id="KW-0472">Membrane</keyword>
<feature type="transmembrane region" description="Helical" evidence="1">
    <location>
        <begin position="314"/>
        <end position="332"/>
    </location>
</feature>
<keyword evidence="1" id="KW-1133">Transmembrane helix</keyword>
<keyword evidence="1" id="KW-0812">Transmembrane</keyword>
<keyword evidence="3" id="KW-1185">Reference proteome</keyword>
<dbReference type="EMBL" id="OZ021744">
    <property type="protein sequence ID" value="CAK9310791.1"/>
    <property type="molecule type" value="Genomic_DNA"/>
</dbReference>
<sequence>MATTLISGLSSNLKLPFLSAISSSYFRPGTQNAPFSNSPFKVQSLWLNPTRNSNVLSHNRTGFLISRKLESFTVFAGDSEAQSDGRGEGTMPERFRYLTKEAPDPPVRWPFFVALAFILYAWRAVLFELANWRKAVLSIFGFVGYILKGALALILYVIGDPITSMIRGIETAFYTIRSFYSGIVAYAPIPELTMIIILASTVLAISEASAPDSVSSQPYLLTISGLAGYAAVRGYISEPFFWTILLCVYGFSRFFKKRNDVTSTLPVAAVFAAIGEPWVRILAMGSFLALAIYHHWKKKEDEVEDEKAVYQRDVVPLPLLGVALAIGIHAAAKWAGYRHLTWMIV</sequence>
<evidence type="ECO:0000256" key="1">
    <source>
        <dbReference type="SAM" id="Phobius"/>
    </source>
</evidence>
<dbReference type="Pfam" id="PF25114">
    <property type="entry name" value="AtTam38"/>
    <property type="match status" value="1"/>
</dbReference>
<reference evidence="2 3" key="1">
    <citation type="submission" date="2024-03" db="EMBL/GenBank/DDBJ databases">
        <authorList>
            <person name="Gkanogiannis A."/>
            <person name="Becerra Lopez-Lavalle L."/>
        </authorList>
    </citation>
    <scope>NUCLEOTIDE SEQUENCE [LARGE SCALE GENOMIC DNA]</scope>
</reference>